<organism evidence="1">
    <name type="scientific">bioreactor metagenome</name>
    <dbReference type="NCBI Taxonomy" id="1076179"/>
    <lineage>
        <taxon>unclassified sequences</taxon>
        <taxon>metagenomes</taxon>
        <taxon>ecological metagenomes</taxon>
    </lineage>
</organism>
<evidence type="ECO:0000313" key="1">
    <source>
        <dbReference type="EMBL" id="MPM58612.1"/>
    </source>
</evidence>
<dbReference type="EMBL" id="VSSQ01016859">
    <property type="protein sequence ID" value="MPM58612.1"/>
    <property type="molecule type" value="Genomic_DNA"/>
</dbReference>
<dbReference type="AlphaFoldDB" id="A0A645AZI9"/>
<proteinExistence type="predicted"/>
<name>A0A645AZI9_9ZZZZ</name>
<sequence>MFIPSKVERGERFCRHPLFSVTPRGRDGRSDRLEFNAPHKRIRAWLPEFTHGNIGMFVVFQNISGKNITRCRLKRDRQSVFIGQLFHLPKKVFHQQIVEGHAPVTKKPRCILRIIHHIPEQGRQPGAKGVTPLIIKYFIEIGRPGLRLAFPTIQQDALQQSVFQRSISFNQTPDVPIKVRSYTARVEFGCLPARCFGRGRSVFLARIDMSYTKNGPVPRRNSPVKFSRRIHMIGYVHNRGGINPGAGILLWIFLPDNPSQRPRGF</sequence>
<protein>
    <submittedName>
        <fullName evidence="1">Uncharacterized protein</fullName>
    </submittedName>
</protein>
<comment type="caution">
    <text evidence="1">The sequence shown here is derived from an EMBL/GenBank/DDBJ whole genome shotgun (WGS) entry which is preliminary data.</text>
</comment>
<accession>A0A645AZI9</accession>
<reference evidence="1" key="1">
    <citation type="submission" date="2019-08" db="EMBL/GenBank/DDBJ databases">
        <authorList>
            <person name="Kucharzyk K."/>
            <person name="Murdoch R.W."/>
            <person name="Higgins S."/>
            <person name="Loffler F."/>
        </authorList>
    </citation>
    <scope>NUCLEOTIDE SEQUENCE</scope>
</reference>
<gene>
    <name evidence="1" type="ORF">SDC9_105444</name>
</gene>